<dbReference type="Pfam" id="PF04203">
    <property type="entry name" value="Sortase"/>
    <property type="match status" value="1"/>
</dbReference>
<sequence length="235" mass="24780">MAARPLSPVPTDPAPARRRLRAVMTAIFWGTAILVLAVSLLGGRGDPPADALGSHAPPATSASATASATSPTVSGSAEAQPVGEYLPRSAPTRLRIPEINVDAPFTDLAVAASGQLDAPPPDDINLVGWFADGASPGERGTSIIAGHVDTKTSAAVFARLSELKQGDRFEVERADGREAEFVVDHAESFAKDDFPDERVYADTDDAQVRLITCSGDYDRKAKDYTENLVVFAHLV</sequence>
<keyword evidence="5" id="KW-1185">Reference proteome</keyword>
<proteinExistence type="predicted"/>
<evidence type="ECO:0000313" key="4">
    <source>
        <dbReference type="EMBL" id="MFC5675294.1"/>
    </source>
</evidence>
<reference evidence="5" key="1">
    <citation type="journal article" date="2019" name="Int. J. Syst. Evol. Microbiol.">
        <title>The Global Catalogue of Microorganisms (GCM) 10K type strain sequencing project: providing services to taxonomists for standard genome sequencing and annotation.</title>
        <authorList>
            <consortium name="The Broad Institute Genomics Platform"/>
            <consortium name="The Broad Institute Genome Sequencing Center for Infectious Disease"/>
            <person name="Wu L."/>
            <person name="Ma J."/>
        </authorList>
    </citation>
    <scope>NUCLEOTIDE SEQUENCE [LARGE SCALE GENOMIC DNA]</scope>
    <source>
        <strain evidence="5">JCM 13852</strain>
    </source>
</reference>
<comment type="caution">
    <text evidence="4">The sequence shown here is derived from an EMBL/GenBank/DDBJ whole genome shotgun (WGS) entry which is preliminary data.</text>
</comment>
<dbReference type="InterPro" id="IPR005754">
    <property type="entry name" value="Sortase"/>
</dbReference>
<dbReference type="InterPro" id="IPR023365">
    <property type="entry name" value="Sortase_dom-sf"/>
</dbReference>
<dbReference type="RefSeq" id="WP_381220107.1">
    <property type="nucleotide sequence ID" value="NZ_JBHSPC010000164.1"/>
</dbReference>
<dbReference type="EMBL" id="JBHSPC010000164">
    <property type="protein sequence ID" value="MFC5675294.1"/>
    <property type="molecule type" value="Genomic_DNA"/>
</dbReference>
<keyword evidence="1" id="KW-0378">Hydrolase</keyword>
<feature type="compositionally biased region" description="Low complexity" evidence="2">
    <location>
        <begin position="54"/>
        <end position="77"/>
    </location>
</feature>
<dbReference type="InterPro" id="IPR042001">
    <property type="entry name" value="Sortase_F"/>
</dbReference>
<keyword evidence="3" id="KW-0812">Transmembrane</keyword>
<evidence type="ECO:0000256" key="2">
    <source>
        <dbReference type="SAM" id="MobiDB-lite"/>
    </source>
</evidence>
<dbReference type="Proteomes" id="UP001596183">
    <property type="component" value="Unassembled WGS sequence"/>
</dbReference>
<name>A0ABW0Y0D7_9ACTN</name>
<feature type="region of interest" description="Disordered" evidence="2">
    <location>
        <begin position="49"/>
        <end position="89"/>
    </location>
</feature>
<dbReference type="CDD" id="cd05829">
    <property type="entry name" value="Sortase_F"/>
    <property type="match status" value="1"/>
</dbReference>
<evidence type="ECO:0000256" key="1">
    <source>
        <dbReference type="ARBA" id="ARBA00022801"/>
    </source>
</evidence>
<evidence type="ECO:0000256" key="3">
    <source>
        <dbReference type="SAM" id="Phobius"/>
    </source>
</evidence>
<organism evidence="4 5">
    <name type="scientific">Streptomyces incanus</name>
    <dbReference type="NCBI Taxonomy" id="887453"/>
    <lineage>
        <taxon>Bacteria</taxon>
        <taxon>Bacillati</taxon>
        <taxon>Actinomycetota</taxon>
        <taxon>Actinomycetes</taxon>
        <taxon>Kitasatosporales</taxon>
        <taxon>Streptomycetaceae</taxon>
        <taxon>Streptomyces</taxon>
    </lineage>
</organism>
<dbReference type="SUPFAM" id="SSF63817">
    <property type="entry name" value="Sortase"/>
    <property type="match status" value="1"/>
</dbReference>
<gene>
    <name evidence="4" type="ORF">ACFP2V_36150</name>
</gene>
<protein>
    <submittedName>
        <fullName evidence="4">Class F sortase</fullName>
    </submittedName>
</protein>
<keyword evidence="3" id="KW-0472">Membrane</keyword>
<evidence type="ECO:0000313" key="5">
    <source>
        <dbReference type="Proteomes" id="UP001596183"/>
    </source>
</evidence>
<feature type="transmembrane region" description="Helical" evidence="3">
    <location>
        <begin position="20"/>
        <end position="42"/>
    </location>
</feature>
<dbReference type="Gene3D" id="2.40.260.10">
    <property type="entry name" value="Sortase"/>
    <property type="match status" value="1"/>
</dbReference>
<keyword evidence="3" id="KW-1133">Transmembrane helix</keyword>
<dbReference type="NCBIfam" id="NF033748">
    <property type="entry name" value="class_F_sortase"/>
    <property type="match status" value="1"/>
</dbReference>
<accession>A0ABW0Y0D7</accession>